<gene>
    <name evidence="1" type="ORF">GCM10010346_37490</name>
</gene>
<protein>
    <recommendedName>
        <fullName evidence="3">DUF664 domain-containing protein</fullName>
    </recommendedName>
</protein>
<evidence type="ECO:0000313" key="2">
    <source>
        <dbReference type="Proteomes" id="UP000599437"/>
    </source>
</evidence>
<name>A0ABQ3DWN4_9ACTN</name>
<organism evidence="1 2">
    <name type="scientific">Streptomyces chryseus</name>
    <dbReference type="NCBI Taxonomy" id="68186"/>
    <lineage>
        <taxon>Bacteria</taxon>
        <taxon>Bacillati</taxon>
        <taxon>Actinomycetota</taxon>
        <taxon>Actinomycetes</taxon>
        <taxon>Kitasatosporales</taxon>
        <taxon>Streptomycetaceae</taxon>
        <taxon>Streptomyces</taxon>
    </lineage>
</organism>
<evidence type="ECO:0000313" key="1">
    <source>
        <dbReference type="EMBL" id="GHB10772.1"/>
    </source>
</evidence>
<reference evidence="2" key="1">
    <citation type="journal article" date="2019" name="Int. J. Syst. Evol. Microbiol.">
        <title>The Global Catalogue of Microorganisms (GCM) 10K type strain sequencing project: providing services to taxonomists for standard genome sequencing and annotation.</title>
        <authorList>
            <consortium name="The Broad Institute Genomics Platform"/>
            <consortium name="The Broad Institute Genome Sequencing Center for Infectious Disease"/>
            <person name="Wu L."/>
            <person name="Ma J."/>
        </authorList>
    </citation>
    <scope>NUCLEOTIDE SEQUENCE [LARGE SCALE GENOMIC DNA]</scope>
    <source>
        <strain evidence="2">JCM 4737</strain>
    </source>
</reference>
<dbReference type="Pfam" id="PF04978">
    <property type="entry name" value="MST"/>
    <property type="match status" value="1"/>
</dbReference>
<sequence length="44" mass="5051">MRWLLLRLITEISRHSGHADIVSESLDGRTAFELVALERGESWV</sequence>
<evidence type="ECO:0008006" key="3">
    <source>
        <dbReference type="Google" id="ProtNLM"/>
    </source>
</evidence>
<dbReference type="InterPro" id="IPR007061">
    <property type="entry name" value="MST-like"/>
</dbReference>
<accession>A0ABQ3DWN4</accession>
<dbReference type="EMBL" id="BMVO01000011">
    <property type="protein sequence ID" value="GHB10772.1"/>
    <property type="molecule type" value="Genomic_DNA"/>
</dbReference>
<proteinExistence type="predicted"/>
<dbReference type="Proteomes" id="UP000599437">
    <property type="component" value="Unassembled WGS sequence"/>
</dbReference>
<keyword evidence="2" id="KW-1185">Reference proteome</keyword>
<comment type="caution">
    <text evidence="1">The sequence shown here is derived from an EMBL/GenBank/DDBJ whole genome shotgun (WGS) entry which is preliminary data.</text>
</comment>